<dbReference type="Pfam" id="PF07992">
    <property type="entry name" value="Pyr_redox_2"/>
    <property type="match status" value="1"/>
</dbReference>
<dbReference type="Proteomes" id="UP000658514">
    <property type="component" value="Unassembled WGS sequence"/>
</dbReference>
<sequence>MPIDYDIVIIGGSLTARYAALVAKQLHAKVALVEPKLNYGFFYHQAISEIANLTQHLRESVGLSIPNCELETPEKSPISVVLPEAMLYAQGVVSNIEAQHSIASLAALGVDVIVDNGQFQSSPHLAFAIGDASAGIRQRLLRSRTYLLATGSRPAIPEIDGLLATGYFTLSNIWQFLLYLPNSPAPTPPKDWVILGGVPQSIEIAQTLGRLGCNVTFIVNRSQILPNIDPEISQLLQAQLQVDGVRIFTNTEVTQVRRIEDKKWVQAGDKAIETDEILVATGQQPNVESLNLAAVNVKWYQHRLAVNKKLQTTNHRIYACGDVIGGYDFINVAKYEARIALNNALFLPHSQVNYRCIPVAVFSQPMLAQVGLTEKKARQQYHQQEVLVVRQYFKTVAAAQIHNETTGICKLILLRNGKILGAEIFGAAAGELINIIALAMSQNLKIHQLENLSPIYPSFAEIIEKSVQEWHKQQLNTDNSRVEFIENFLHFRRDWNI</sequence>
<dbReference type="SUPFAM" id="SSF55424">
    <property type="entry name" value="FAD/NAD-linked reductases, dimerisation (C-terminal) domain"/>
    <property type="match status" value="1"/>
</dbReference>
<keyword evidence="4" id="KW-0274">FAD</keyword>
<feature type="domain" description="FAD/NAD(P)-binding" evidence="6">
    <location>
        <begin position="5"/>
        <end position="336"/>
    </location>
</feature>
<evidence type="ECO:0000259" key="5">
    <source>
        <dbReference type="Pfam" id="PF02852"/>
    </source>
</evidence>
<name>A0ABR8A3Q6_9CYAN</name>
<dbReference type="PRINTS" id="PR00368">
    <property type="entry name" value="FADPNR"/>
</dbReference>
<dbReference type="InterPro" id="IPR023753">
    <property type="entry name" value="FAD/NAD-binding_dom"/>
</dbReference>
<dbReference type="EMBL" id="JACJQH010000004">
    <property type="protein sequence ID" value="MBD2194592.1"/>
    <property type="molecule type" value="Genomic_DNA"/>
</dbReference>
<comment type="similarity">
    <text evidence="2">Belongs to the class-I pyridine nucleotide-disulfide oxidoreductase family.</text>
</comment>
<dbReference type="Gene3D" id="3.30.390.30">
    <property type="match status" value="1"/>
</dbReference>
<evidence type="ECO:0000313" key="8">
    <source>
        <dbReference type="Proteomes" id="UP000658514"/>
    </source>
</evidence>
<gene>
    <name evidence="7" type="ORF">H6G24_03655</name>
</gene>
<dbReference type="InterPro" id="IPR001100">
    <property type="entry name" value="Pyr_nuc-diS_OxRdtase"/>
</dbReference>
<reference evidence="7 8" key="1">
    <citation type="journal article" date="2020" name="ISME J.">
        <title>Comparative genomics reveals insights into cyanobacterial evolution and habitat adaptation.</title>
        <authorList>
            <person name="Chen M.Y."/>
            <person name="Teng W.K."/>
            <person name="Zhao L."/>
            <person name="Hu C.X."/>
            <person name="Zhou Y.K."/>
            <person name="Han B.P."/>
            <person name="Song L.R."/>
            <person name="Shu W.S."/>
        </authorList>
    </citation>
    <scope>NUCLEOTIDE SEQUENCE [LARGE SCALE GENOMIC DNA]</scope>
    <source>
        <strain evidence="7 8">FACHB-288</strain>
    </source>
</reference>
<evidence type="ECO:0000256" key="4">
    <source>
        <dbReference type="ARBA" id="ARBA00022827"/>
    </source>
</evidence>
<dbReference type="PANTHER" id="PTHR43014">
    <property type="entry name" value="MERCURIC REDUCTASE"/>
    <property type="match status" value="1"/>
</dbReference>
<dbReference type="PANTHER" id="PTHR43014:SF4">
    <property type="entry name" value="PYRIDINE NUCLEOTIDE-DISULFIDE OXIDOREDUCTASE RCLA-RELATED"/>
    <property type="match status" value="1"/>
</dbReference>
<evidence type="ECO:0000256" key="2">
    <source>
        <dbReference type="ARBA" id="ARBA00007532"/>
    </source>
</evidence>
<dbReference type="InterPro" id="IPR016156">
    <property type="entry name" value="FAD/NAD-linked_Rdtase_dimer_sf"/>
</dbReference>
<comment type="caution">
    <text evidence="7">The sequence shown here is derived from an EMBL/GenBank/DDBJ whole genome shotgun (WGS) entry which is preliminary data.</text>
</comment>
<protein>
    <submittedName>
        <fullName evidence="7">NAD(P)/FAD-dependent oxidoreductase</fullName>
    </submittedName>
</protein>
<dbReference type="Gene3D" id="3.50.50.60">
    <property type="entry name" value="FAD/NAD(P)-binding domain"/>
    <property type="match status" value="2"/>
</dbReference>
<dbReference type="InterPro" id="IPR004099">
    <property type="entry name" value="Pyr_nucl-diS_OxRdtase_dimer"/>
</dbReference>
<evidence type="ECO:0000259" key="6">
    <source>
        <dbReference type="Pfam" id="PF07992"/>
    </source>
</evidence>
<accession>A0ABR8A3Q6</accession>
<dbReference type="Pfam" id="PF02852">
    <property type="entry name" value="Pyr_redox_dim"/>
    <property type="match status" value="1"/>
</dbReference>
<dbReference type="SUPFAM" id="SSF51905">
    <property type="entry name" value="FAD/NAD(P)-binding domain"/>
    <property type="match status" value="1"/>
</dbReference>
<keyword evidence="3" id="KW-0285">Flavoprotein</keyword>
<evidence type="ECO:0000256" key="3">
    <source>
        <dbReference type="ARBA" id="ARBA00022630"/>
    </source>
</evidence>
<dbReference type="InterPro" id="IPR036188">
    <property type="entry name" value="FAD/NAD-bd_sf"/>
</dbReference>
<feature type="domain" description="Pyridine nucleotide-disulphide oxidoreductase dimerisation" evidence="5">
    <location>
        <begin position="357"/>
        <end position="465"/>
    </location>
</feature>
<keyword evidence="8" id="KW-1185">Reference proteome</keyword>
<evidence type="ECO:0000313" key="7">
    <source>
        <dbReference type="EMBL" id="MBD2194592.1"/>
    </source>
</evidence>
<proteinExistence type="inferred from homology"/>
<comment type="cofactor">
    <cofactor evidence="1">
        <name>FAD</name>
        <dbReference type="ChEBI" id="CHEBI:57692"/>
    </cofactor>
</comment>
<evidence type="ECO:0000256" key="1">
    <source>
        <dbReference type="ARBA" id="ARBA00001974"/>
    </source>
</evidence>
<organism evidence="7 8">
    <name type="scientific">Calothrix parietina FACHB-288</name>
    <dbReference type="NCBI Taxonomy" id="2692896"/>
    <lineage>
        <taxon>Bacteria</taxon>
        <taxon>Bacillati</taxon>
        <taxon>Cyanobacteriota</taxon>
        <taxon>Cyanophyceae</taxon>
        <taxon>Nostocales</taxon>
        <taxon>Calotrichaceae</taxon>
        <taxon>Calothrix</taxon>
    </lineage>
</organism>
<dbReference type="PRINTS" id="PR00411">
    <property type="entry name" value="PNDRDTASEI"/>
</dbReference>
<dbReference type="RefSeq" id="WP_190538759.1">
    <property type="nucleotide sequence ID" value="NZ_CAWPNO010000073.1"/>
</dbReference>
<dbReference type="PIRSF" id="PIRSF000350">
    <property type="entry name" value="Mercury_reductase_MerA"/>
    <property type="match status" value="1"/>
</dbReference>